<dbReference type="RefSeq" id="WP_165098405.1">
    <property type="nucleotide sequence ID" value="NZ_CP049056.1"/>
</dbReference>
<accession>A0A7L5C213</accession>
<protein>
    <submittedName>
        <fullName evidence="1">Uncharacterized protein</fullName>
    </submittedName>
</protein>
<evidence type="ECO:0000313" key="1">
    <source>
        <dbReference type="EMBL" id="QIE55899.1"/>
    </source>
</evidence>
<dbReference type="EMBL" id="CP049056">
    <property type="protein sequence ID" value="QIE55899.1"/>
    <property type="molecule type" value="Genomic_DNA"/>
</dbReference>
<organism evidence="1 2">
    <name type="scientific">Pikeienuella piscinae</name>
    <dbReference type="NCBI Taxonomy" id="2748098"/>
    <lineage>
        <taxon>Bacteria</taxon>
        <taxon>Pseudomonadati</taxon>
        <taxon>Pseudomonadota</taxon>
        <taxon>Alphaproteobacteria</taxon>
        <taxon>Rhodobacterales</taxon>
        <taxon>Paracoccaceae</taxon>
        <taxon>Pikeienuella</taxon>
    </lineage>
</organism>
<proteinExistence type="predicted"/>
<name>A0A7L5C213_9RHOB</name>
<evidence type="ECO:0000313" key="2">
    <source>
        <dbReference type="Proteomes" id="UP000503336"/>
    </source>
</evidence>
<sequence>MSFIRPKVAAAALRWRETTLWAALTLAGLFWLYGPGAVRAALMLLWGMVGLWLTRSALLSALAAARAEAPGVVSIDERRISYFGPYAGGVLALDEIGRIAIGAEEGGAVWRLWSPESAAPLTIPAAAEGAGGLIDAFAALPGFAPTRALSTLHGAHGELTIWRREPAPTFTALAHGDAAD</sequence>
<keyword evidence="2" id="KW-1185">Reference proteome</keyword>
<dbReference type="KEGG" id="hdh:G5B40_10830"/>
<gene>
    <name evidence="1" type="ORF">G5B40_10830</name>
</gene>
<dbReference type="AlphaFoldDB" id="A0A7L5C213"/>
<reference evidence="1 2" key="1">
    <citation type="submission" date="2020-02" db="EMBL/GenBank/DDBJ databases">
        <title>complete genome sequence of Rhodobacteraceae bacterium.</title>
        <authorList>
            <person name="Park J."/>
            <person name="Kim Y.-S."/>
            <person name="Kim K.-H."/>
        </authorList>
    </citation>
    <scope>NUCLEOTIDE SEQUENCE [LARGE SCALE GENOMIC DNA]</scope>
    <source>
        <strain evidence="1 2">RR4-56</strain>
    </source>
</reference>
<dbReference type="Proteomes" id="UP000503336">
    <property type="component" value="Chromosome"/>
</dbReference>